<gene>
    <name evidence="1" type="ORF">G3480_17905</name>
</gene>
<comment type="caution">
    <text evidence="1">The sequence shown here is derived from an EMBL/GenBank/DDBJ whole genome shotgun (WGS) entry which is preliminary data.</text>
</comment>
<protein>
    <submittedName>
        <fullName evidence="1">Uncharacterized protein</fullName>
    </submittedName>
</protein>
<dbReference type="EMBL" id="JAAIJR010000085">
    <property type="protein sequence ID" value="NEX22156.1"/>
    <property type="molecule type" value="Genomic_DNA"/>
</dbReference>
<evidence type="ECO:0000313" key="1">
    <source>
        <dbReference type="EMBL" id="NEX22156.1"/>
    </source>
</evidence>
<name>A0A6P1DZH9_9GAMM</name>
<reference evidence="1 2" key="2">
    <citation type="submission" date="2020-02" db="EMBL/GenBank/DDBJ databases">
        <title>Genome sequences of Thiorhodococcus mannitoliphagus and Thiorhodococcus minor, purple sulfur photosynthetic bacteria in the gammaproteobacterial family, Chromatiaceae.</title>
        <authorList>
            <person name="Aviles F.A."/>
            <person name="Meyer T.E."/>
            <person name="Kyndt J.A."/>
        </authorList>
    </citation>
    <scope>NUCLEOTIDE SEQUENCE [LARGE SCALE GENOMIC DNA]</scope>
    <source>
        <strain evidence="1 2">DSM 18266</strain>
    </source>
</reference>
<dbReference type="Proteomes" id="UP000471640">
    <property type="component" value="Unassembled WGS sequence"/>
</dbReference>
<accession>A0A6P1DZH9</accession>
<organism evidence="1 2">
    <name type="scientific">Thiorhodococcus mannitoliphagus</name>
    <dbReference type="NCBI Taxonomy" id="329406"/>
    <lineage>
        <taxon>Bacteria</taxon>
        <taxon>Pseudomonadati</taxon>
        <taxon>Pseudomonadota</taxon>
        <taxon>Gammaproteobacteria</taxon>
        <taxon>Chromatiales</taxon>
        <taxon>Chromatiaceae</taxon>
        <taxon>Thiorhodococcus</taxon>
    </lineage>
</organism>
<reference evidence="2" key="1">
    <citation type="journal article" date="2020" name="Microbiol. Resour. Announc.">
        <title>Draft Genome Sequences of Thiorhodococcus mannitoliphagus and Thiorhodococcus minor, Purple Sulfur Photosynthetic Bacteria in the Gammaproteobacterial Family Chromatiaceae.</title>
        <authorList>
            <person name="Aviles F.A."/>
            <person name="Meyer T.E."/>
            <person name="Kyndt J.A."/>
        </authorList>
    </citation>
    <scope>NUCLEOTIDE SEQUENCE [LARGE SCALE GENOMIC DNA]</scope>
    <source>
        <strain evidence="2">DSM 18266</strain>
    </source>
</reference>
<dbReference type="AlphaFoldDB" id="A0A6P1DZH9"/>
<proteinExistence type="predicted"/>
<evidence type="ECO:0000313" key="2">
    <source>
        <dbReference type="Proteomes" id="UP000471640"/>
    </source>
</evidence>
<sequence>MVGQILDQCYELGRACSENFRSIKDRFIRHDQVLGGWNYVVDANGVDAQVV</sequence>
<keyword evidence="2" id="KW-1185">Reference proteome</keyword>